<dbReference type="PANTHER" id="PTHR35272:SF3">
    <property type="entry name" value="THIOL:DISULFIDE INTERCHANGE PROTEIN DSBC"/>
    <property type="match status" value="1"/>
</dbReference>
<evidence type="ECO:0000259" key="8">
    <source>
        <dbReference type="Pfam" id="PF10411"/>
    </source>
</evidence>
<dbReference type="CDD" id="cd03020">
    <property type="entry name" value="DsbA_DsbC_DsbG"/>
    <property type="match status" value="1"/>
</dbReference>
<feature type="signal peptide" evidence="7">
    <location>
        <begin position="1"/>
        <end position="27"/>
    </location>
</feature>
<dbReference type="InterPro" id="IPR009094">
    <property type="entry name" value="DiS-bond_isomerase_DsbC/G_N_sf"/>
</dbReference>
<keyword evidence="6 7" id="KW-0676">Redox-active center</keyword>
<evidence type="ECO:0000256" key="7">
    <source>
        <dbReference type="RuleBase" id="RU364038"/>
    </source>
</evidence>
<feature type="domain" description="Thioredoxin-like fold" evidence="9">
    <location>
        <begin position="122"/>
        <end position="242"/>
    </location>
</feature>
<comment type="function">
    <text evidence="7">Required for disulfide bond formation in some periplasmic proteins. Acts by transferring its disulfide bond to other proteins and is reduced in the process.</text>
</comment>
<keyword evidence="4 7" id="KW-0574">Periplasm</keyword>
<comment type="subcellular location">
    <subcellularLocation>
        <location evidence="1 7">Periplasm</location>
    </subcellularLocation>
</comment>
<dbReference type="InterPro" id="IPR036249">
    <property type="entry name" value="Thioredoxin-like_sf"/>
</dbReference>
<dbReference type="InterPro" id="IPR033954">
    <property type="entry name" value="DiS-bond_Isoase_DsbC/G"/>
</dbReference>
<keyword evidence="3 7" id="KW-0732">Signal</keyword>
<dbReference type="Pfam" id="PF13098">
    <property type="entry name" value="Thioredoxin_2"/>
    <property type="match status" value="1"/>
</dbReference>
<dbReference type="InterPro" id="IPR051470">
    <property type="entry name" value="Thiol:disulfide_interchange"/>
</dbReference>
<dbReference type="Gene3D" id="3.40.30.10">
    <property type="entry name" value="Glutaredoxin"/>
    <property type="match status" value="1"/>
</dbReference>
<dbReference type="InterPro" id="IPR012336">
    <property type="entry name" value="Thioredoxin-like_fold"/>
</dbReference>
<comment type="caution">
    <text evidence="10">The sequence shown here is derived from an EMBL/GenBank/DDBJ whole genome shotgun (WGS) entry which is preliminary data.</text>
</comment>
<evidence type="ECO:0000256" key="6">
    <source>
        <dbReference type="ARBA" id="ARBA00023284"/>
    </source>
</evidence>
<keyword evidence="11" id="KW-1185">Reference proteome</keyword>
<evidence type="ECO:0000259" key="9">
    <source>
        <dbReference type="Pfam" id="PF13098"/>
    </source>
</evidence>
<dbReference type="EMBL" id="SNXW01000011">
    <property type="protein sequence ID" value="TDP80765.1"/>
    <property type="molecule type" value="Genomic_DNA"/>
</dbReference>
<comment type="similarity">
    <text evidence="2 7">Belongs to the thioredoxin family. DsbC subfamily.</text>
</comment>
<evidence type="ECO:0000256" key="4">
    <source>
        <dbReference type="ARBA" id="ARBA00022764"/>
    </source>
</evidence>
<protein>
    <recommendedName>
        <fullName evidence="7">Thiol:disulfide interchange protein</fullName>
    </recommendedName>
</protein>
<feature type="chain" id="PRO_5020980021" description="Thiol:disulfide interchange protein" evidence="7">
    <location>
        <begin position="28"/>
        <end position="260"/>
    </location>
</feature>
<evidence type="ECO:0000256" key="1">
    <source>
        <dbReference type="ARBA" id="ARBA00004418"/>
    </source>
</evidence>
<keyword evidence="5" id="KW-1015">Disulfide bond</keyword>
<feature type="domain" description="Disulphide bond isomerase DsbC/G N-terminal" evidence="8">
    <location>
        <begin position="27"/>
        <end position="94"/>
    </location>
</feature>
<dbReference type="GO" id="GO:0042597">
    <property type="term" value="C:periplasmic space"/>
    <property type="evidence" value="ECO:0007669"/>
    <property type="project" value="UniProtKB-SubCell"/>
</dbReference>
<dbReference type="AlphaFoldDB" id="A0A4R6R5A3"/>
<dbReference type="RefSeq" id="WP_058089420.1">
    <property type="nucleotide sequence ID" value="NZ_SNXW01000011.1"/>
</dbReference>
<dbReference type="Pfam" id="PF10411">
    <property type="entry name" value="DsbC_N"/>
    <property type="match status" value="1"/>
</dbReference>
<reference evidence="10 11" key="1">
    <citation type="submission" date="2019-03" db="EMBL/GenBank/DDBJ databases">
        <title>Genomic Encyclopedia of Type Strains, Phase IV (KMG-IV): sequencing the most valuable type-strain genomes for metagenomic binning, comparative biology and taxonomic classification.</title>
        <authorList>
            <person name="Goeker M."/>
        </authorList>
    </citation>
    <scope>NUCLEOTIDE SEQUENCE [LARGE SCALE GENOMIC DNA]</scope>
    <source>
        <strain evidence="10 11">DSM 11901</strain>
    </source>
</reference>
<dbReference type="SUPFAM" id="SSF54423">
    <property type="entry name" value="DsbC/DsbG N-terminal domain-like"/>
    <property type="match status" value="1"/>
</dbReference>
<dbReference type="Gene3D" id="3.10.450.70">
    <property type="entry name" value="Disulphide bond isomerase, DsbC/G, N-terminal"/>
    <property type="match status" value="1"/>
</dbReference>
<sequence>MRHATILTTIKAVTIGLALSLATGAHAQDDEATKVLSKLRQLQPATKFDSVKTSPLPGLFEVAMGRNLAYVDASGRYWVFGHVWDMQSQTDMTQERMADLDRVDFNQLPTELAIRFINGKPLRTLAIFADPNCGYCKVLEKELPQLKDTQIYVFPVGILGQDSMSKVQAIWCSADRAAAWKAWMTKAVQPPAASAACIAAAPVERLSQLAKSLRVEGTPTFIATDGRKRAGARSAAELSAWLGNQPTNAGQAVSLKSTKE</sequence>
<evidence type="ECO:0000313" key="11">
    <source>
        <dbReference type="Proteomes" id="UP000294593"/>
    </source>
</evidence>
<organism evidence="10 11">
    <name type="scientific">Aquabacterium commune</name>
    <dbReference type="NCBI Taxonomy" id="70586"/>
    <lineage>
        <taxon>Bacteria</taxon>
        <taxon>Pseudomonadati</taxon>
        <taxon>Pseudomonadota</taxon>
        <taxon>Betaproteobacteria</taxon>
        <taxon>Burkholderiales</taxon>
        <taxon>Aquabacterium</taxon>
    </lineage>
</organism>
<dbReference type="PANTHER" id="PTHR35272">
    <property type="entry name" value="THIOL:DISULFIDE INTERCHANGE PROTEIN DSBC-RELATED"/>
    <property type="match status" value="1"/>
</dbReference>
<evidence type="ECO:0000256" key="5">
    <source>
        <dbReference type="ARBA" id="ARBA00023157"/>
    </source>
</evidence>
<accession>A0A4R6R5A3</accession>
<name>A0A4R6R5A3_9BURK</name>
<evidence type="ECO:0000256" key="3">
    <source>
        <dbReference type="ARBA" id="ARBA00022729"/>
    </source>
</evidence>
<proteinExistence type="inferred from homology"/>
<dbReference type="Proteomes" id="UP000294593">
    <property type="component" value="Unassembled WGS sequence"/>
</dbReference>
<gene>
    <name evidence="10" type="ORF">EV672_111102</name>
</gene>
<dbReference type="SUPFAM" id="SSF52833">
    <property type="entry name" value="Thioredoxin-like"/>
    <property type="match status" value="1"/>
</dbReference>
<dbReference type="InterPro" id="IPR018950">
    <property type="entry name" value="DiS-bond_isomerase_DsbC/G_N"/>
</dbReference>
<evidence type="ECO:0000256" key="2">
    <source>
        <dbReference type="ARBA" id="ARBA00009813"/>
    </source>
</evidence>
<evidence type="ECO:0000313" key="10">
    <source>
        <dbReference type="EMBL" id="TDP80765.1"/>
    </source>
</evidence>